<proteinExistence type="predicted"/>
<gene>
    <name evidence="3" type="ORF">C1S65_10950</name>
</gene>
<feature type="compositionally biased region" description="Polar residues" evidence="1">
    <location>
        <begin position="93"/>
        <end position="111"/>
    </location>
</feature>
<feature type="region of interest" description="Disordered" evidence="1">
    <location>
        <begin position="42"/>
        <end position="61"/>
    </location>
</feature>
<feature type="compositionally biased region" description="Polar residues" evidence="1">
    <location>
        <begin position="128"/>
        <end position="137"/>
    </location>
</feature>
<evidence type="ECO:0000313" key="3">
    <source>
        <dbReference type="EMBL" id="AXA24602.1"/>
    </source>
</evidence>
<dbReference type="AlphaFoldDB" id="A0AAD0L7X5"/>
<dbReference type="Proteomes" id="UP000251617">
    <property type="component" value="Chromosome"/>
</dbReference>
<sequence>MGNQHNTLPALLVLACLAATSIAPPALAGGNGVIVLNRDVQPRQADRRTGTPDPYPTTANTNESARIQAQTNNELTDGDFASIASGSTVSRIFQPDNSGSLRGMGTAQSQLPGMPGGSGAGASGANSISNTVNQNVQRGMAPLQILTRGQ</sequence>
<feature type="region of interest" description="Disordered" evidence="1">
    <location>
        <begin position="93"/>
        <end position="150"/>
    </location>
</feature>
<accession>A0AAD0L7X5</accession>
<reference evidence="3 4" key="1">
    <citation type="submission" date="2018-06" db="EMBL/GenBank/DDBJ databases">
        <title>The genome of Pseudomonas putida NX-1, a lignin degrader.</title>
        <authorList>
            <person name="Xu Z."/>
        </authorList>
    </citation>
    <scope>NUCLEOTIDE SEQUENCE [LARGE SCALE GENOMIC DNA]</scope>
    <source>
        <strain evidence="3 4">NX-1</strain>
    </source>
</reference>
<evidence type="ECO:0000256" key="1">
    <source>
        <dbReference type="SAM" id="MobiDB-lite"/>
    </source>
</evidence>
<dbReference type="EMBL" id="CP030750">
    <property type="protein sequence ID" value="AXA24602.1"/>
    <property type="molecule type" value="Genomic_DNA"/>
</dbReference>
<evidence type="ECO:0000256" key="2">
    <source>
        <dbReference type="SAM" id="SignalP"/>
    </source>
</evidence>
<dbReference type="RefSeq" id="WP_112898009.1">
    <property type="nucleotide sequence ID" value="NZ_CP030750.1"/>
</dbReference>
<organism evidence="3 4">
    <name type="scientific">Pseudomonas putida</name>
    <name type="common">Arthrobacter siderocapsulatus</name>
    <dbReference type="NCBI Taxonomy" id="303"/>
    <lineage>
        <taxon>Bacteria</taxon>
        <taxon>Pseudomonadati</taxon>
        <taxon>Pseudomonadota</taxon>
        <taxon>Gammaproteobacteria</taxon>
        <taxon>Pseudomonadales</taxon>
        <taxon>Pseudomonadaceae</taxon>
        <taxon>Pseudomonas</taxon>
    </lineage>
</organism>
<protein>
    <recommendedName>
        <fullName evidence="5">Fap</fullName>
    </recommendedName>
</protein>
<keyword evidence="2" id="KW-0732">Signal</keyword>
<feature type="chain" id="PRO_5042114968" description="Fap" evidence="2">
    <location>
        <begin position="29"/>
        <end position="150"/>
    </location>
</feature>
<name>A0AAD0L7X5_PSEPU</name>
<evidence type="ECO:0008006" key="5">
    <source>
        <dbReference type="Google" id="ProtNLM"/>
    </source>
</evidence>
<evidence type="ECO:0000313" key="4">
    <source>
        <dbReference type="Proteomes" id="UP000251617"/>
    </source>
</evidence>
<feature type="signal peptide" evidence="2">
    <location>
        <begin position="1"/>
        <end position="28"/>
    </location>
</feature>